<dbReference type="CDD" id="cd07481">
    <property type="entry name" value="Peptidases_S8_BacillopeptidaseF-like"/>
    <property type="match status" value="1"/>
</dbReference>
<dbReference type="GO" id="GO:0006508">
    <property type="term" value="P:proteolysis"/>
    <property type="evidence" value="ECO:0007669"/>
    <property type="project" value="UniProtKB-KW"/>
</dbReference>
<dbReference type="Gene3D" id="2.60.40.10">
    <property type="entry name" value="Immunoglobulins"/>
    <property type="match status" value="3"/>
</dbReference>
<dbReference type="Pfam" id="PF20773">
    <property type="entry name" value="InhA-like_MAM"/>
    <property type="match status" value="1"/>
</dbReference>
<dbReference type="PANTHER" id="PTHR43806:SF67">
    <property type="entry name" value="EGF-LIKE DOMAIN-CONTAINING PROTEIN"/>
    <property type="match status" value="1"/>
</dbReference>
<dbReference type="Pfam" id="PF00082">
    <property type="entry name" value="Peptidase_S8"/>
    <property type="match status" value="1"/>
</dbReference>
<dbReference type="InterPro" id="IPR023828">
    <property type="entry name" value="Peptidase_S8_Ser-AS"/>
</dbReference>
<keyword evidence="7" id="KW-0175">Coiled coil</keyword>
<gene>
    <name evidence="11" type="ORF">bsdtb5_06030</name>
</gene>
<feature type="active site" description="Charge relay system" evidence="5 6">
    <location>
        <position position="267"/>
    </location>
</feature>
<name>A0A7R7EIB9_9FIRM</name>
<dbReference type="InterPro" id="IPR015500">
    <property type="entry name" value="Peptidase_S8_subtilisin-rel"/>
</dbReference>
<dbReference type="PRINTS" id="PR00723">
    <property type="entry name" value="SUBTILISIN"/>
</dbReference>
<comment type="similarity">
    <text evidence="1 6">Belongs to the peptidase S8 family.</text>
</comment>
<dbReference type="InterPro" id="IPR003961">
    <property type="entry name" value="FN3_dom"/>
</dbReference>
<dbReference type="PROSITE" id="PS51892">
    <property type="entry name" value="SUBTILASE"/>
    <property type="match status" value="1"/>
</dbReference>
<protein>
    <recommendedName>
        <fullName evidence="10">Fibronectin type-III domain-containing protein</fullName>
    </recommendedName>
</protein>
<dbReference type="Pfam" id="PF09136">
    <property type="entry name" value="Glucodextran_B"/>
    <property type="match status" value="1"/>
</dbReference>
<dbReference type="PROSITE" id="PS50853">
    <property type="entry name" value="FN3"/>
    <property type="match status" value="1"/>
</dbReference>
<feature type="chain" id="PRO_5032896197" description="Fibronectin type-III domain-containing protein" evidence="9">
    <location>
        <begin position="28"/>
        <end position="1831"/>
    </location>
</feature>
<evidence type="ECO:0000256" key="5">
    <source>
        <dbReference type="PIRSR" id="PIRSR615500-1"/>
    </source>
</evidence>
<evidence type="ECO:0000256" key="9">
    <source>
        <dbReference type="SAM" id="SignalP"/>
    </source>
</evidence>
<evidence type="ECO:0000313" key="11">
    <source>
        <dbReference type="EMBL" id="BCN29308.1"/>
    </source>
</evidence>
<feature type="active site" description="Charge relay system" evidence="5 6">
    <location>
        <position position="438"/>
    </location>
</feature>
<dbReference type="SUPFAM" id="SSF52743">
    <property type="entry name" value="Subtilisin-like"/>
    <property type="match status" value="1"/>
</dbReference>
<evidence type="ECO:0000256" key="1">
    <source>
        <dbReference type="ARBA" id="ARBA00011073"/>
    </source>
</evidence>
<dbReference type="SUPFAM" id="SSF49265">
    <property type="entry name" value="Fibronectin type III"/>
    <property type="match status" value="1"/>
</dbReference>
<reference evidence="11 12" key="1">
    <citation type="submission" date="2020-11" db="EMBL/GenBank/DDBJ databases">
        <title>Draft genome sequencing of a Lachnospiraceae strain isolated from anoxic soil subjected to BSD treatment.</title>
        <authorList>
            <person name="Uek A."/>
            <person name="Tonouchi A."/>
        </authorList>
    </citation>
    <scope>NUCLEOTIDE SEQUENCE [LARGE SCALE GENOMIC DNA]</scope>
    <source>
        <strain evidence="11 12">TB5</strain>
    </source>
</reference>
<evidence type="ECO:0000256" key="7">
    <source>
        <dbReference type="SAM" id="Coils"/>
    </source>
</evidence>
<dbReference type="InterPro" id="IPR036852">
    <property type="entry name" value="Peptidase_S8/S53_dom_sf"/>
</dbReference>
<dbReference type="PANTHER" id="PTHR43806">
    <property type="entry name" value="PEPTIDASE S8"/>
    <property type="match status" value="1"/>
</dbReference>
<dbReference type="Proteomes" id="UP000595897">
    <property type="component" value="Chromosome"/>
</dbReference>
<keyword evidence="3 6" id="KW-0378">Hydrolase</keyword>
<dbReference type="GO" id="GO:0004252">
    <property type="term" value="F:serine-type endopeptidase activity"/>
    <property type="evidence" value="ECO:0007669"/>
    <property type="project" value="UniProtKB-UniRule"/>
</dbReference>
<evidence type="ECO:0000256" key="2">
    <source>
        <dbReference type="ARBA" id="ARBA00022670"/>
    </source>
</evidence>
<dbReference type="InterPro" id="IPR013783">
    <property type="entry name" value="Ig-like_fold"/>
</dbReference>
<evidence type="ECO:0000256" key="4">
    <source>
        <dbReference type="ARBA" id="ARBA00022825"/>
    </source>
</evidence>
<proteinExistence type="inferred from homology"/>
<feature type="compositionally biased region" description="Low complexity" evidence="8">
    <location>
        <begin position="1805"/>
        <end position="1819"/>
    </location>
</feature>
<dbReference type="InterPro" id="IPR050131">
    <property type="entry name" value="Peptidase_S8_subtilisin-like"/>
</dbReference>
<dbReference type="EMBL" id="AP024169">
    <property type="protein sequence ID" value="BCN29308.1"/>
    <property type="molecule type" value="Genomic_DNA"/>
</dbReference>
<dbReference type="InterPro" id="IPR000209">
    <property type="entry name" value="Peptidase_S8/S53_dom"/>
</dbReference>
<feature type="signal peptide" evidence="9">
    <location>
        <begin position="1"/>
        <end position="27"/>
    </location>
</feature>
<evidence type="ECO:0000256" key="6">
    <source>
        <dbReference type="PROSITE-ProRule" id="PRU01240"/>
    </source>
</evidence>
<dbReference type="InterPro" id="IPR008969">
    <property type="entry name" value="CarboxyPept-like_regulatory"/>
</dbReference>
<evidence type="ECO:0000313" key="12">
    <source>
        <dbReference type="Proteomes" id="UP000595897"/>
    </source>
</evidence>
<feature type="active site" description="Charge relay system" evidence="5 6">
    <location>
        <position position="218"/>
    </location>
</feature>
<sequence>MTRRKVRRLLTVLLVFAMIINSVPALAQSNNSLPFSSTKGDLKTEAMNKIESGFLDSIGDGEYAEAIVYLKSQVDSMGVAKEAKSELSSALTPSSTKVEVRKEVIDALKDNAENTQQKLLKYITQEKSKGSVEEYTPYYIINAVYIKAQKDVIRNMAYMDEVEKIYKNKIVKLDEPKVSKVKIQANENGVEWNVEKVKADEVWDLGIDGTGVVVGTIDTGATWTHPALQAKWRGYNPNDPDHPNATGNWYDPINNSALPVDEPSIPHGTHVLGTILGQEKDGSNKIGVAPGAKWIAAKAFTADGGSDNNILSGAQWMLAPGGDASAAPDVINNSWGGGTGLDEWFRPMVTAWVAAGIIPVFASGNQKNGGAPVGSVSSPANYPESFAVGATDINNQRGDFSQRGPGPYHNLKPDVSAPGVNIRSSVPGGYESGWDGTSMATPAVVGTIALILSANHSLSIEEVESLLKDTAVHLEDTDDAGYPNNGYGYGLIDAFEAVSRIAKGTGTIEGKVTIEGEDTASPVIGHTQKVTETFSGSDLEISADISDDVSITDTQLLVKQDGKSYWVTLPMTRKSGDYKAGTYSGTIPSDLIKQPGISYKIIAVDYDNNEVASDEYKIVVKFGAVPDEYTTDFESNPVGWILGGDWQWGEPKEGVGPDAFSGTKLIGTNLSGNYSNSSDSILVTAPLDLRNSSLTFAQFRVNQWYDIENNADLGAIYITNNYGDTWNQVGPTYTGTGTQWKEIAINLNPYIGSSNPIYIAFRLKTNASTQKVGWYLDNAKLIATDQEVPTTPTNLSGRILFNNVALQWDASSDNDIQGYKVYRSEVADGEYTLLGETSGTTLEDHNIVANRAYYYKVAAYDYAGNNSVLTAPLTVNVGALGQYTYVADFEQNNGNFTTGGTNNSWEWGVPTSGPGNAMCGQKVWATNLSGSYQNGSNCFIESSQFQLPTGQSSVLSIGQWYELENNYDKGYIQISKKNGDSWSDWANIAPSGFITGNGMTWSQLDIPIDSSYNGKTVKIRFVLTSDGSVAKTGLYIDYVFVNTSTGVAKKIEQKKELKLGNTVTTKKETELKPLTLKLDNIKSIQKGKYTTVNDSAVQSISPSSNGLPVDAMVTVIETGKSVRTNPATGKYTLKHAANKGDETWTLKAEAYGYYPAEVKVHLGEDQVIKMNIKLEEIPKGTIAGKIVDRYSKAPVANATIRVKEDSKVAAVTSNQNGEFTIPNVYAGIYTLKVIADEFESGEGNITVVGNKTTDTEIGLKRFVGYEEEIAYDDGTGENALVLNTAGNGLAIRVTPSQYGKVKGANIFFWGDNWPSPGGTQIGITIYDTDSAGNPVKLNVKPKIVNVVRGQWNYIDLSEFAFATDRDFFIATSQTAIGTSSPGTGIDESSPYADRSYLYSGDTFKKLKDEDTKGGLMIRARMEYSVDTPEITNLKDITYTNQDNILVEGKVKADGKVNLYVNGTKTGELTTANKAFSKQLALTEERSVITVTSVLNGKETEPSAAKTVIKDKVAPELIITGPKDGIETNQRVVDITGTVTDTNFDKLELDGAAVEVINGAFHIEKIVTEGNNTFALKAYDLAGNSTEKSVTITVKKELPVITDLQPSENTYLTTGDTLTVSFQSEPGGSGAFRVVLPSEISPQSNNRIVMKEVSPGYYVGTWVAPEASVNGLRVEAEFTDNAGNTVTATAKGTINVTAEEQGIRELTPSSDVNLKAGDALTVSFRSTKGGTASCEMKFANRLKTFTTSMTEVSPGYYEWVWVVPKGMNVEGITFDVTFTDANGNTITATTAGKVNVLDSDGSGDNTTTPTTPTTPEIPKTPGAPSNARLIRS</sequence>
<dbReference type="KEGG" id="ahb:bsdtb5_06030"/>
<feature type="region of interest" description="Disordered" evidence="8">
    <location>
        <begin position="1796"/>
        <end position="1831"/>
    </location>
</feature>
<evidence type="ECO:0000256" key="8">
    <source>
        <dbReference type="SAM" id="MobiDB-lite"/>
    </source>
</evidence>
<evidence type="ECO:0000259" key="10">
    <source>
        <dbReference type="PROSITE" id="PS50853"/>
    </source>
</evidence>
<feature type="domain" description="Fibronectin type-III" evidence="10">
    <location>
        <begin position="788"/>
        <end position="880"/>
    </location>
</feature>
<feature type="coiled-coil region" evidence="7">
    <location>
        <begin position="98"/>
        <end position="125"/>
    </location>
</feature>
<dbReference type="InterPro" id="IPR033857">
    <property type="entry name" value="Bacillopeptidase_F"/>
</dbReference>
<dbReference type="Gene3D" id="3.40.50.200">
    <property type="entry name" value="Peptidase S8/S53 domain"/>
    <property type="match status" value="1"/>
</dbReference>
<keyword evidence="12" id="KW-1185">Reference proteome</keyword>
<dbReference type="RefSeq" id="WP_271714591.1">
    <property type="nucleotide sequence ID" value="NZ_AP024169.1"/>
</dbReference>
<evidence type="ECO:0000256" key="3">
    <source>
        <dbReference type="ARBA" id="ARBA00022801"/>
    </source>
</evidence>
<dbReference type="PROSITE" id="PS00138">
    <property type="entry name" value="SUBTILASE_SER"/>
    <property type="match status" value="1"/>
</dbReference>
<dbReference type="Gene3D" id="2.60.40.1120">
    <property type="entry name" value="Carboxypeptidase-like, regulatory domain"/>
    <property type="match status" value="2"/>
</dbReference>
<keyword evidence="2 6" id="KW-0645">Protease</keyword>
<dbReference type="Gene3D" id="2.60.120.260">
    <property type="entry name" value="Galactose-binding domain-like"/>
    <property type="match status" value="1"/>
</dbReference>
<organism evidence="11 12">
    <name type="scientific">Anaeromicropila herbilytica</name>
    <dbReference type="NCBI Taxonomy" id="2785025"/>
    <lineage>
        <taxon>Bacteria</taxon>
        <taxon>Bacillati</taxon>
        <taxon>Bacillota</taxon>
        <taxon>Clostridia</taxon>
        <taxon>Lachnospirales</taxon>
        <taxon>Lachnospiraceae</taxon>
        <taxon>Anaeromicropila</taxon>
    </lineage>
</organism>
<dbReference type="InterPro" id="IPR036116">
    <property type="entry name" value="FN3_sf"/>
</dbReference>
<accession>A0A7R7EIB9</accession>
<dbReference type="Pfam" id="PF13620">
    <property type="entry name" value="CarboxypepD_reg"/>
    <property type="match status" value="1"/>
</dbReference>
<keyword evidence="4 6" id="KW-0720">Serine protease</keyword>
<dbReference type="SUPFAM" id="SSF49464">
    <property type="entry name" value="Carboxypeptidase regulatory domain-like"/>
    <property type="match status" value="2"/>
</dbReference>
<keyword evidence="9" id="KW-0732">Signal</keyword>